<feature type="domain" description="Carbohydrate kinase PfkB" evidence="6">
    <location>
        <begin position="671"/>
        <end position="741"/>
    </location>
</feature>
<dbReference type="Pfam" id="PF00294">
    <property type="entry name" value="PfkB"/>
    <property type="match status" value="2"/>
</dbReference>
<dbReference type="PANTHER" id="PTHR42909">
    <property type="entry name" value="ZGC:136858"/>
    <property type="match status" value="1"/>
</dbReference>
<dbReference type="InterPro" id="IPR011611">
    <property type="entry name" value="PfkB_dom"/>
</dbReference>
<evidence type="ECO:0000313" key="7">
    <source>
        <dbReference type="EMBL" id="KIY64223.1"/>
    </source>
</evidence>
<evidence type="ECO:0000256" key="4">
    <source>
        <dbReference type="ARBA" id="ARBA00023239"/>
    </source>
</evidence>
<dbReference type="SUPFAM" id="SSF53613">
    <property type="entry name" value="Ribokinase-like"/>
    <property type="match status" value="1"/>
</dbReference>
<name>A0A0D7B0T1_9AGAR</name>
<dbReference type="InterPro" id="IPR022830">
    <property type="entry name" value="Indigdn_synthA-like"/>
</dbReference>
<dbReference type="Gene3D" id="3.40.1190.20">
    <property type="match status" value="1"/>
</dbReference>
<evidence type="ECO:0000256" key="2">
    <source>
        <dbReference type="ARBA" id="ARBA00022801"/>
    </source>
</evidence>
<keyword evidence="3" id="KW-0464">Manganese</keyword>
<dbReference type="GO" id="GO:0016798">
    <property type="term" value="F:hydrolase activity, acting on glycosyl bonds"/>
    <property type="evidence" value="ECO:0007669"/>
    <property type="project" value="UniProtKB-KW"/>
</dbReference>
<dbReference type="InterPro" id="IPR007342">
    <property type="entry name" value="PsuG"/>
</dbReference>
<evidence type="ECO:0000259" key="6">
    <source>
        <dbReference type="Pfam" id="PF00294"/>
    </source>
</evidence>
<evidence type="ECO:0000313" key="8">
    <source>
        <dbReference type="Proteomes" id="UP000054007"/>
    </source>
</evidence>
<keyword evidence="1" id="KW-0479">Metal-binding</keyword>
<dbReference type="InterPro" id="IPR029056">
    <property type="entry name" value="Ribokinase-like"/>
</dbReference>
<proteinExistence type="inferred from homology"/>
<evidence type="ECO:0000256" key="1">
    <source>
        <dbReference type="ARBA" id="ARBA00022723"/>
    </source>
</evidence>
<dbReference type="GO" id="GO:0004730">
    <property type="term" value="F:pseudouridylate synthase activity"/>
    <property type="evidence" value="ECO:0007669"/>
    <property type="project" value="InterPro"/>
</dbReference>
<dbReference type="Pfam" id="PF04227">
    <property type="entry name" value="Indigoidine_A"/>
    <property type="match status" value="1"/>
</dbReference>
<dbReference type="STRING" id="1314674.A0A0D7B0T1"/>
<accession>A0A0D7B0T1</accession>
<dbReference type="OrthoDB" id="198885at2759"/>
<dbReference type="Proteomes" id="UP000054007">
    <property type="component" value="Unassembled WGS sequence"/>
</dbReference>
<dbReference type="HAMAP" id="MF_01876">
    <property type="entry name" value="PsiMP_glycosidase"/>
    <property type="match status" value="1"/>
</dbReference>
<dbReference type="AlphaFoldDB" id="A0A0D7B0T1"/>
<keyword evidence="5" id="KW-0326">Glycosidase</keyword>
<reference evidence="7 8" key="1">
    <citation type="journal article" date="2015" name="Fungal Genet. Biol.">
        <title>Evolution of novel wood decay mechanisms in Agaricales revealed by the genome sequences of Fistulina hepatica and Cylindrobasidium torrendii.</title>
        <authorList>
            <person name="Floudas D."/>
            <person name="Held B.W."/>
            <person name="Riley R."/>
            <person name="Nagy L.G."/>
            <person name="Koehler G."/>
            <person name="Ransdell A.S."/>
            <person name="Younus H."/>
            <person name="Chow J."/>
            <person name="Chiniquy J."/>
            <person name="Lipzen A."/>
            <person name="Tritt A."/>
            <person name="Sun H."/>
            <person name="Haridas S."/>
            <person name="LaButti K."/>
            <person name="Ohm R.A."/>
            <person name="Kues U."/>
            <person name="Blanchette R.A."/>
            <person name="Grigoriev I.V."/>
            <person name="Minto R.E."/>
            <person name="Hibbett D.S."/>
        </authorList>
    </citation>
    <scope>NUCLEOTIDE SEQUENCE [LARGE SCALE GENOMIC DNA]</scope>
    <source>
        <strain evidence="7 8">FP15055 ss-10</strain>
    </source>
</reference>
<dbReference type="Gene3D" id="3.40.1790.10">
    <property type="entry name" value="Indigoidine synthase domain"/>
    <property type="match status" value="1"/>
</dbReference>
<dbReference type="EMBL" id="KN880648">
    <property type="protein sequence ID" value="KIY64223.1"/>
    <property type="molecule type" value="Genomic_DNA"/>
</dbReference>
<gene>
    <name evidence="7" type="ORF">CYLTODRAFT_425424</name>
</gene>
<protein>
    <recommendedName>
        <fullName evidence="6">Carbohydrate kinase PfkB domain-containing protein</fullName>
    </recommendedName>
</protein>
<feature type="domain" description="Carbohydrate kinase PfkB" evidence="6">
    <location>
        <begin position="369"/>
        <end position="487"/>
    </location>
</feature>
<sequence length="752" mass="80478">MRASRPLRFIQQASRKALQSPRYPIDLHPEVANALLSAQKRPVVALETTVITHGFPAPTNYDLGVALEDNVRSTGAIPATIGIIDGRVKIGLEKEELARLAERTYKPVKVSRRDIGPVIGGKLDGGTTCSATLMFAALAGIKIFATGGLGGVHRGGELSMDVSADLYELSRCPVGLVSSGCKSILDIGRTLEYLETLGVPVGTYGPTKDFPAFFTRRSGFQVPYNYETPQAVAEMLNAQRTLGMQNGALIGVPIPEEFEERGAQIQRAVEQAVAESEANGISKRGKEATPWLLQRVNELSGGISLESNIGLLKNNALVGGQIAVAMHNLPEFSENDVEQGREETQSARVDISYPVVRPPQSQRVLPPASLAVVGSAAVDIISKANTTASDSLAAHSTVPGAVELSFGGVGRNVAEAAHRVSADVSSTLLVSPVGQDSFGSLLRKETEHLGMRADGLIVSEMRTAVCNMLLSQEGDLITGVADMDITTKLDAVEAKAILDKHKPTLVAFDGNLSPGTIRGLLEHCNSKNISTFFEPTSLSKSTSILPALMASSKWDVRAPLTFSSPNVLELKHIYQNARDELMEHSAWWPALDSLCLGSQYRMDIERLARLPELAFLASDGIATMAVNLLPCIQHLVVKCGGNGVLVFMRPTNTSTWATTKTDTSGRRLVVSENGTVVVAHFPAHSIKADEIRNVTGAGDSFVGVLLGYLQLPETTSTYEGLEKAVREAQKAAVMTLQSERAVAEEISTLEKV</sequence>
<dbReference type="SUPFAM" id="SSF110581">
    <property type="entry name" value="Indigoidine synthase A-like"/>
    <property type="match status" value="1"/>
</dbReference>
<organism evidence="7 8">
    <name type="scientific">Cylindrobasidium torrendii FP15055 ss-10</name>
    <dbReference type="NCBI Taxonomy" id="1314674"/>
    <lineage>
        <taxon>Eukaryota</taxon>
        <taxon>Fungi</taxon>
        <taxon>Dikarya</taxon>
        <taxon>Basidiomycota</taxon>
        <taxon>Agaricomycotina</taxon>
        <taxon>Agaricomycetes</taxon>
        <taxon>Agaricomycetidae</taxon>
        <taxon>Agaricales</taxon>
        <taxon>Marasmiineae</taxon>
        <taxon>Physalacriaceae</taxon>
        <taxon>Cylindrobasidium</taxon>
    </lineage>
</organism>
<evidence type="ECO:0000256" key="5">
    <source>
        <dbReference type="ARBA" id="ARBA00023295"/>
    </source>
</evidence>
<keyword evidence="4" id="KW-0456">Lyase</keyword>
<dbReference type="GO" id="GO:0046872">
    <property type="term" value="F:metal ion binding"/>
    <property type="evidence" value="ECO:0007669"/>
    <property type="project" value="UniProtKB-KW"/>
</dbReference>
<dbReference type="GO" id="GO:0005737">
    <property type="term" value="C:cytoplasm"/>
    <property type="evidence" value="ECO:0007669"/>
    <property type="project" value="TreeGrafter"/>
</dbReference>
<dbReference type="PANTHER" id="PTHR42909:SF1">
    <property type="entry name" value="CARBOHYDRATE KINASE PFKB DOMAIN-CONTAINING PROTEIN"/>
    <property type="match status" value="1"/>
</dbReference>
<evidence type="ECO:0000256" key="3">
    <source>
        <dbReference type="ARBA" id="ARBA00023211"/>
    </source>
</evidence>
<keyword evidence="2" id="KW-0378">Hydrolase</keyword>
<keyword evidence="8" id="KW-1185">Reference proteome</keyword>